<dbReference type="CDD" id="cd00077">
    <property type="entry name" value="HDc"/>
    <property type="match status" value="1"/>
</dbReference>
<dbReference type="EMBL" id="VSSQ01009637">
    <property type="protein sequence ID" value="MPM42188.1"/>
    <property type="molecule type" value="Genomic_DNA"/>
</dbReference>
<feature type="domain" description="HD-GYP" evidence="1">
    <location>
        <begin position="1"/>
        <end position="94"/>
    </location>
</feature>
<dbReference type="InterPro" id="IPR003607">
    <property type="entry name" value="HD/PDEase_dom"/>
</dbReference>
<dbReference type="AlphaFoldDB" id="A0A644ZP82"/>
<dbReference type="InterPro" id="IPR037522">
    <property type="entry name" value="HD_GYP_dom"/>
</dbReference>
<evidence type="ECO:0000313" key="2">
    <source>
        <dbReference type="EMBL" id="MPM42188.1"/>
    </source>
</evidence>
<dbReference type="Gene3D" id="1.10.3210.10">
    <property type="entry name" value="Hypothetical protein af1432"/>
    <property type="match status" value="1"/>
</dbReference>
<dbReference type="PROSITE" id="PS51832">
    <property type="entry name" value="HD_GYP"/>
    <property type="match status" value="1"/>
</dbReference>
<dbReference type="PANTHER" id="PTHR43155:SF2">
    <property type="entry name" value="CYCLIC DI-GMP PHOSPHODIESTERASE PA4108"/>
    <property type="match status" value="1"/>
</dbReference>
<reference evidence="2" key="1">
    <citation type="submission" date="2019-08" db="EMBL/GenBank/DDBJ databases">
        <authorList>
            <person name="Kucharzyk K."/>
            <person name="Murdoch R.W."/>
            <person name="Higgins S."/>
            <person name="Loffler F."/>
        </authorList>
    </citation>
    <scope>NUCLEOTIDE SEQUENCE</scope>
</reference>
<dbReference type="Pfam" id="PF13487">
    <property type="entry name" value="HD_5"/>
    <property type="match status" value="1"/>
</dbReference>
<sequence length="145" mass="15677">MSNVTVLTHHEKFDGSGYPNNLAGDKIPGFGRIAAVADVYDALTSDRPYRRGLLPSEGMEYIMGGSGSLFDPSVVKAFTKRILPFPTGTAVMLSNGLKGIVVENYPGCGMRPKVQIICDSPVPLYYDLFNDCDLLNITITSIADL</sequence>
<gene>
    <name evidence="2" type="ORF">SDC9_88851</name>
</gene>
<organism evidence="2">
    <name type="scientific">bioreactor metagenome</name>
    <dbReference type="NCBI Taxonomy" id="1076179"/>
    <lineage>
        <taxon>unclassified sequences</taxon>
        <taxon>metagenomes</taxon>
        <taxon>ecological metagenomes</taxon>
    </lineage>
</organism>
<name>A0A644ZP82_9ZZZZ</name>
<accession>A0A644ZP82</accession>
<dbReference type="PANTHER" id="PTHR43155">
    <property type="entry name" value="CYCLIC DI-GMP PHOSPHODIESTERASE PA4108-RELATED"/>
    <property type="match status" value="1"/>
</dbReference>
<comment type="caution">
    <text evidence="2">The sequence shown here is derived from an EMBL/GenBank/DDBJ whole genome shotgun (WGS) entry which is preliminary data.</text>
</comment>
<evidence type="ECO:0000259" key="1">
    <source>
        <dbReference type="PROSITE" id="PS51832"/>
    </source>
</evidence>
<dbReference type="GO" id="GO:0016787">
    <property type="term" value="F:hydrolase activity"/>
    <property type="evidence" value="ECO:0007669"/>
    <property type="project" value="UniProtKB-KW"/>
</dbReference>
<proteinExistence type="predicted"/>
<dbReference type="SUPFAM" id="SSF109604">
    <property type="entry name" value="HD-domain/PDEase-like"/>
    <property type="match status" value="1"/>
</dbReference>
<protein>
    <submittedName>
        <fullName evidence="2">Cyclic di-GMP phosphodiesterase</fullName>
        <ecNumber evidence="2">3.1.4.-</ecNumber>
    </submittedName>
</protein>
<keyword evidence="2" id="KW-0378">Hydrolase</keyword>
<dbReference type="EC" id="3.1.4.-" evidence="2"/>